<feature type="chain" id="PRO_5040966320" evidence="2">
    <location>
        <begin position="24"/>
        <end position="148"/>
    </location>
</feature>
<dbReference type="Proteomes" id="UP000269945">
    <property type="component" value="Unassembled WGS sequence"/>
</dbReference>
<organism evidence="3 4">
    <name type="scientific">Gulo gulo</name>
    <name type="common">Wolverine</name>
    <name type="synonym">Gluton</name>
    <dbReference type="NCBI Taxonomy" id="48420"/>
    <lineage>
        <taxon>Eukaryota</taxon>
        <taxon>Metazoa</taxon>
        <taxon>Chordata</taxon>
        <taxon>Craniata</taxon>
        <taxon>Vertebrata</taxon>
        <taxon>Euteleostomi</taxon>
        <taxon>Mammalia</taxon>
        <taxon>Eutheria</taxon>
        <taxon>Laurasiatheria</taxon>
        <taxon>Carnivora</taxon>
        <taxon>Caniformia</taxon>
        <taxon>Musteloidea</taxon>
        <taxon>Mustelidae</taxon>
        <taxon>Guloninae</taxon>
        <taxon>Gulo</taxon>
    </lineage>
</organism>
<feature type="region of interest" description="Disordered" evidence="1">
    <location>
        <begin position="64"/>
        <end position="89"/>
    </location>
</feature>
<evidence type="ECO:0000313" key="4">
    <source>
        <dbReference type="Proteomes" id="UP000269945"/>
    </source>
</evidence>
<keyword evidence="4" id="KW-1185">Reference proteome</keyword>
<dbReference type="EMBL" id="CYRY02013431">
    <property type="protein sequence ID" value="VCW84063.1"/>
    <property type="molecule type" value="Genomic_DNA"/>
</dbReference>
<name>A0A9X9Q055_GULGU</name>
<proteinExistence type="predicted"/>
<feature type="non-terminal residue" evidence="3">
    <location>
        <position position="1"/>
    </location>
</feature>
<dbReference type="AlphaFoldDB" id="A0A9X9Q055"/>
<evidence type="ECO:0000256" key="1">
    <source>
        <dbReference type="SAM" id="MobiDB-lite"/>
    </source>
</evidence>
<keyword evidence="2" id="KW-0732">Signal</keyword>
<sequence length="148" mass="16055">TTHLGCWVVGGSCGLGAWGSTLAVLPARHSGCRWGLSRGGSLLSQPRTSALGRASPGEHRCFQPPQTLNGGDRGRRVSTPRQERRAGGRTRLLQQPSLWDVALFGVPGRDLHHSLDAPKWDGIGGHGQSKLETLVYFLMRLTFLSEDF</sequence>
<protein>
    <submittedName>
        <fullName evidence="3">Uncharacterized protein</fullName>
    </submittedName>
</protein>
<evidence type="ECO:0000256" key="2">
    <source>
        <dbReference type="SAM" id="SignalP"/>
    </source>
</evidence>
<feature type="non-terminal residue" evidence="3">
    <location>
        <position position="148"/>
    </location>
</feature>
<feature type="signal peptide" evidence="2">
    <location>
        <begin position="1"/>
        <end position="23"/>
    </location>
</feature>
<reference evidence="3 4" key="1">
    <citation type="submission" date="2018-10" db="EMBL/GenBank/DDBJ databases">
        <authorList>
            <person name="Ekblom R."/>
            <person name="Jareborg N."/>
        </authorList>
    </citation>
    <scope>NUCLEOTIDE SEQUENCE [LARGE SCALE GENOMIC DNA]</scope>
    <source>
        <tissue evidence="3">Muscle</tissue>
    </source>
</reference>
<gene>
    <name evidence="3" type="ORF">BN2614_LOCUS2</name>
</gene>
<evidence type="ECO:0000313" key="3">
    <source>
        <dbReference type="EMBL" id="VCW84063.1"/>
    </source>
</evidence>
<accession>A0A9X9Q055</accession>
<comment type="caution">
    <text evidence="3">The sequence shown here is derived from an EMBL/GenBank/DDBJ whole genome shotgun (WGS) entry which is preliminary data.</text>
</comment>